<dbReference type="Gene3D" id="3.40.50.11290">
    <property type="match status" value="1"/>
</dbReference>
<dbReference type="EMBL" id="JBHRTQ010000007">
    <property type="protein sequence ID" value="MFC3173893.1"/>
    <property type="molecule type" value="Genomic_DNA"/>
</dbReference>
<dbReference type="PANTHER" id="PTHR34595:SF7">
    <property type="entry name" value="SLL1039 PROTEIN"/>
    <property type="match status" value="1"/>
</dbReference>
<sequence>MPITQTSGYDEMLDGQGAVRPAYSEYSGWHGEQDQAWLRRQALEAEGFFRRTGITFNVYGNDAGEERLIPFDMVPRIITAAEWRKLTRGIDQRVRALNAFLHDVYHRQEIVRAGKLPERLLHDNAAYLPQMAGFAPPGGVYTHVVGIDLVRTGPDDFMVLEDNARTPSGVSYMLENRETMMAMFPELFSRVRVRPVSDYPRRLARSLAASAPPAAQFADRPTVAVLTPGIYNSAYFEHAFLADQMGAELVEGTDLRVVDGRIAMRTTRGWQPIDVLYRRVDDDYLDPLTFNPDSALGVPGIMDIYRAGGITIANAPGTGIADDKAIYSFMPEIVEFYTGEKPILRNVPTWRCSESDSLAHVLDNLADLVVKEVHGSGGYGMLIGPTASKKEIARFAAKLRAHPENYIAQPTLALSTCPILTRAGLAPRHVDLRPFVLVSPGGIEITPGGLTRVALKKGSLVVNSSQGGGTKDTWVLED</sequence>
<dbReference type="InterPro" id="IPR051680">
    <property type="entry name" value="ATP-dep_Glu-Cys_Ligase-2"/>
</dbReference>
<protein>
    <submittedName>
        <fullName evidence="2">Circularly permuted type 2 ATP-grasp protein</fullName>
    </submittedName>
</protein>
<gene>
    <name evidence="2" type="ORF">ACFOD9_06480</name>
</gene>
<accession>A0ABV7ISK1</accession>
<dbReference type="RefSeq" id="WP_379509274.1">
    <property type="nucleotide sequence ID" value="NZ_JBHRTQ010000007.1"/>
</dbReference>
<dbReference type="InterPro" id="IPR025841">
    <property type="entry name" value="CP_ATPgrasp_2"/>
</dbReference>
<comment type="caution">
    <text evidence="2">The sequence shown here is derived from an EMBL/GenBank/DDBJ whole genome shotgun (WGS) entry which is preliminary data.</text>
</comment>
<name>A0ABV7ISK1_9SPHN</name>
<dbReference type="Gene3D" id="3.30.1490.270">
    <property type="match status" value="1"/>
</dbReference>
<dbReference type="PANTHER" id="PTHR34595">
    <property type="entry name" value="BLR5612 PROTEIN"/>
    <property type="match status" value="1"/>
</dbReference>
<evidence type="ECO:0000313" key="2">
    <source>
        <dbReference type="EMBL" id="MFC3173893.1"/>
    </source>
</evidence>
<dbReference type="Proteomes" id="UP001595604">
    <property type="component" value="Unassembled WGS sequence"/>
</dbReference>
<organism evidence="2 3">
    <name type="scientific">Novosphingobium bradum</name>
    <dbReference type="NCBI Taxonomy" id="1737444"/>
    <lineage>
        <taxon>Bacteria</taxon>
        <taxon>Pseudomonadati</taxon>
        <taxon>Pseudomonadota</taxon>
        <taxon>Alphaproteobacteria</taxon>
        <taxon>Sphingomonadales</taxon>
        <taxon>Sphingomonadaceae</taxon>
        <taxon>Novosphingobium</taxon>
    </lineage>
</organism>
<feature type="domain" description="Circularly permuted ATP-grasp type 2" evidence="1">
    <location>
        <begin position="75"/>
        <end position="454"/>
    </location>
</feature>
<dbReference type="SUPFAM" id="SSF56059">
    <property type="entry name" value="Glutathione synthetase ATP-binding domain-like"/>
    <property type="match status" value="1"/>
</dbReference>
<dbReference type="Pfam" id="PF14403">
    <property type="entry name" value="CP_ATPgrasp_2"/>
    <property type="match status" value="1"/>
</dbReference>
<dbReference type="PIRSF" id="PIRSF005522">
    <property type="entry name" value="UCP005522"/>
    <property type="match status" value="1"/>
</dbReference>
<proteinExistence type="predicted"/>
<reference evidence="3" key="1">
    <citation type="journal article" date="2019" name="Int. J. Syst. Evol. Microbiol.">
        <title>The Global Catalogue of Microorganisms (GCM) 10K type strain sequencing project: providing services to taxonomists for standard genome sequencing and annotation.</title>
        <authorList>
            <consortium name="The Broad Institute Genomics Platform"/>
            <consortium name="The Broad Institute Genome Sequencing Center for Infectious Disease"/>
            <person name="Wu L."/>
            <person name="Ma J."/>
        </authorList>
    </citation>
    <scope>NUCLEOTIDE SEQUENCE [LARGE SCALE GENOMIC DNA]</scope>
    <source>
        <strain evidence="3">KCTC 42984</strain>
    </source>
</reference>
<dbReference type="InterPro" id="IPR016450">
    <property type="entry name" value="UCP005522"/>
</dbReference>
<evidence type="ECO:0000259" key="1">
    <source>
        <dbReference type="Pfam" id="PF14403"/>
    </source>
</evidence>
<evidence type="ECO:0000313" key="3">
    <source>
        <dbReference type="Proteomes" id="UP001595604"/>
    </source>
</evidence>
<keyword evidence="3" id="KW-1185">Reference proteome</keyword>